<protein>
    <recommendedName>
        <fullName evidence="5">Serine aminopeptidase S33 domain-containing protein</fullName>
    </recommendedName>
</protein>
<proteinExistence type="predicted"/>
<evidence type="ECO:0000313" key="3">
    <source>
        <dbReference type="EMBL" id="SNR16298.1"/>
    </source>
</evidence>
<reference evidence="3 4" key="1">
    <citation type="submission" date="2017-07" db="EMBL/GenBank/DDBJ databases">
        <authorList>
            <person name="Sun Z.S."/>
            <person name="Albrecht U."/>
            <person name="Echele G."/>
            <person name="Lee C.C."/>
        </authorList>
    </citation>
    <scope>NUCLEOTIDE SEQUENCE [LARGE SCALE GENOMIC DNA]</scope>
    <source>
        <strain evidence="4">type strain: KCTC 22618</strain>
    </source>
</reference>
<evidence type="ECO:0000259" key="2">
    <source>
        <dbReference type="Pfam" id="PF12146"/>
    </source>
</evidence>
<dbReference type="AlphaFoldDB" id="A0A238UCK4"/>
<dbReference type="Pfam" id="PF01738">
    <property type="entry name" value="DLH"/>
    <property type="match status" value="1"/>
</dbReference>
<dbReference type="KEGG" id="tje:TJEJU_2615"/>
<dbReference type="Gene3D" id="3.40.50.1820">
    <property type="entry name" value="alpha/beta hydrolase"/>
    <property type="match status" value="1"/>
</dbReference>
<dbReference type="GO" id="GO:0052689">
    <property type="term" value="F:carboxylic ester hydrolase activity"/>
    <property type="evidence" value="ECO:0007669"/>
    <property type="project" value="TreeGrafter"/>
</dbReference>
<dbReference type="PANTHER" id="PTHR43265:SF1">
    <property type="entry name" value="ESTERASE ESTD"/>
    <property type="match status" value="1"/>
</dbReference>
<feature type="domain" description="Dienelactone hydrolase" evidence="1">
    <location>
        <begin position="260"/>
        <end position="338"/>
    </location>
</feature>
<dbReference type="Pfam" id="PF12146">
    <property type="entry name" value="Hydrolase_4"/>
    <property type="match status" value="1"/>
</dbReference>
<accession>A0A238UCK4</accession>
<feature type="domain" description="Serine aminopeptidase S33" evidence="2">
    <location>
        <begin position="46"/>
        <end position="134"/>
    </location>
</feature>
<dbReference type="RefSeq" id="WP_095072727.1">
    <property type="nucleotide sequence ID" value="NZ_LT899436.1"/>
</dbReference>
<dbReference type="InterPro" id="IPR002925">
    <property type="entry name" value="Dienelactn_hydro"/>
</dbReference>
<dbReference type="InterPro" id="IPR029058">
    <property type="entry name" value="AB_hydrolase_fold"/>
</dbReference>
<gene>
    <name evidence="3" type="ORF">TJEJU_2615</name>
</gene>
<name>A0A238UCK4_9FLAO</name>
<dbReference type="InterPro" id="IPR053145">
    <property type="entry name" value="AB_hydrolase_Est10"/>
</dbReference>
<dbReference type="InterPro" id="IPR022742">
    <property type="entry name" value="Hydrolase_4"/>
</dbReference>
<evidence type="ECO:0008006" key="5">
    <source>
        <dbReference type="Google" id="ProtNLM"/>
    </source>
</evidence>
<dbReference type="Proteomes" id="UP000215214">
    <property type="component" value="Chromosome TJEJU"/>
</dbReference>
<evidence type="ECO:0000259" key="1">
    <source>
        <dbReference type="Pfam" id="PF01738"/>
    </source>
</evidence>
<dbReference type="PANTHER" id="PTHR43265">
    <property type="entry name" value="ESTERASE ESTD"/>
    <property type="match status" value="1"/>
</dbReference>
<dbReference type="EMBL" id="LT899436">
    <property type="protein sequence ID" value="SNR16298.1"/>
    <property type="molecule type" value="Genomic_DNA"/>
</dbReference>
<sequence length="350" mass="40451">MKLKIFSLFLFFSYIISFAQSERRILNFDFEGIKLEGVFNTPKNKNPKGIVIIVHGSGKTNAVQQEWHLDVRNAILKAGYATYMWDKMGCGKSEGVFNYNQSVQNSADEVIAAIKSLKKQKIKGADRIGLWGISRAGWINPIVINKFKNISFWISVSGVGPKESFAYLFKENLKTEGVTKDSIHILQNELKESYRITHSGGSFKDYMNATKNLRKNKFLKRFNEGRVVTEKGYLAYQKEFMKMPFDYKTNLQIYVQDFESELLKIKCPVLALFGEKDTQVDWKKTKALYQKTLGKTTHFTTKSFPNCNHNLFTCKTGGFYEFQDDNLPWIRSENFLSTITNWLNKIEEKI</sequence>
<dbReference type="OrthoDB" id="9809549at2"/>
<organism evidence="3 4">
    <name type="scientific">Tenacibaculum jejuense</name>
    <dbReference type="NCBI Taxonomy" id="584609"/>
    <lineage>
        <taxon>Bacteria</taxon>
        <taxon>Pseudomonadati</taxon>
        <taxon>Bacteroidota</taxon>
        <taxon>Flavobacteriia</taxon>
        <taxon>Flavobacteriales</taxon>
        <taxon>Flavobacteriaceae</taxon>
        <taxon>Tenacibaculum</taxon>
    </lineage>
</organism>
<dbReference type="SUPFAM" id="SSF53474">
    <property type="entry name" value="alpha/beta-Hydrolases"/>
    <property type="match status" value="1"/>
</dbReference>
<keyword evidence="4" id="KW-1185">Reference proteome</keyword>
<evidence type="ECO:0000313" key="4">
    <source>
        <dbReference type="Proteomes" id="UP000215214"/>
    </source>
</evidence>